<dbReference type="InterPro" id="IPR027417">
    <property type="entry name" value="P-loop_NTPase"/>
</dbReference>
<organism evidence="4 5">
    <name type="scientific">Candidatus Azambacteria bacterium RIFCSPLOWO2_01_FULL_46_25</name>
    <dbReference type="NCBI Taxonomy" id="1797298"/>
    <lineage>
        <taxon>Bacteria</taxon>
        <taxon>Candidatus Azamiibacteriota</taxon>
    </lineage>
</organism>
<dbReference type="Proteomes" id="UP000176650">
    <property type="component" value="Unassembled WGS sequence"/>
</dbReference>
<comment type="caution">
    <text evidence="4">The sequence shown here is derived from an EMBL/GenBank/DDBJ whole genome shotgun (WGS) entry which is preliminary data.</text>
</comment>
<feature type="transmembrane region" description="Helical" evidence="2">
    <location>
        <begin position="336"/>
        <end position="357"/>
    </location>
</feature>
<protein>
    <recommendedName>
        <fullName evidence="3">YhaN AAA domain-containing protein</fullName>
    </recommendedName>
</protein>
<evidence type="ECO:0000313" key="4">
    <source>
        <dbReference type="EMBL" id="OGD33874.1"/>
    </source>
</evidence>
<dbReference type="EMBL" id="MEYS01000002">
    <property type="protein sequence ID" value="OGD33874.1"/>
    <property type="molecule type" value="Genomic_DNA"/>
</dbReference>
<feature type="coiled-coil region" evidence="1">
    <location>
        <begin position="307"/>
        <end position="334"/>
    </location>
</feature>
<keyword evidence="2" id="KW-1133">Transmembrane helix</keyword>
<dbReference type="Gene3D" id="3.40.50.300">
    <property type="entry name" value="P-loop containing nucleotide triphosphate hydrolases"/>
    <property type="match status" value="2"/>
</dbReference>
<evidence type="ECO:0000259" key="3">
    <source>
        <dbReference type="Pfam" id="PF13514"/>
    </source>
</evidence>
<evidence type="ECO:0000256" key="2">
    <source>
        <dbReference type="SAM" id="Phobius"/>
    </source>
</evidence>
<gene>
    <name evidence="4" type="ORF">A2988_00045</name>
</gene>
<feature type="domain" description="YhaN AAA" evidence="3">
    <location>
        <begin position="1"/>
        <end position="198"/>
    </location>
</feature>
<name>A0A1F5BTH6_9BACT</name>
<dbReference type="PANTHER" id="PTHR41259:SF1">
    <property type="entry name" value="DOUBLE-STRAND BREAK REPAIR RAD50 ATPASE, PUTATIVE-RELATED"/>
    <property type="match status" value="1"/>
</dbReference>
<dbReference type="STRING" id="1797298.A2988_00045"/>
<dbReference type="Pfam" id="PF13514">
    <property type="entry name" value="AAA_27"/>
    <property type="match status" value="1"/>
</dbReference>
<keyword evidence="1" id="KW-0175">Coiled coil</keyword>
<keyword evidence="2" id="KW-0812">Transmembrane</keyword>
<dbReference type="InterPro" id="IPR038734">
    <property type="entry name" value="YhaN_AAA"/>
</dbReference>
<evidence type="ECO:0000256" key="1">
    <source>
        <dbReference type="SAM" id="Coils"/>
    </source>
</evidence>
<dbReference type="PANTHER" id="PTHR41259">
    <property type="entry name" value="DOUBLE-STRAND BREAK REPAIR RAD50 ATPASE, PUTATIVE-RELATED"/>
    <property type="match status" value="1"/>
</dbReference>
<dbReference type="SUPFAM" id="SSF52540">
    <property type="entry name" value="P-loop containing nucleoside triphosphate hydrolases"/>
    <property type="match status" value="1"/>
</dbReference>
<proteinExistence type="predicted"/>
<accession>A0A1F5BTH6</accession>
<feature type="transmembrane region" description="Helical" evidence="2">
    <location>
        <begin position="363"/>
        <end position="379"/>
    </location>
</feature>
<evidence type="ECO:0000313" key="5">
    <source>
        <dbReference type="Proteomes" id="UP000176650"/>
    </source>
</evidence>
<dbReference type="AlphaFoldDB" id="A0A1F5BTH6"/>
<reference evidence="4 5" key="1">
    <citation type="journal article" date="2016" name="Nat. Commun.">
        <title>Thousands of microbial genomes shed light on interconnected biogeochemical processes in an aquifer system.</title>
        <authorList>
            <person name="Anantharaman K."/>
            <person name="Brown C.T."/>
            <person name="Hug L.A."/>
            <person name="Sharon I."/>
            <person name="Castelle C.J."/>
            <person name="Probst A.J."/>
            <person name="Thomas B.C."/>
            <person name="Singh A."/>
            <person name="Wilkins M.J."/>
            <person name="Karaoz U."/>
            <person name="Brodie E.L."/>
            <person name="Williams K.H."/>
            <person name="Hubbard S.S."/>
            <person name="Banfield J.F."/>
        </authorList>
    </citation>
    <scope>NUCLEOTIDE SEQUENCE [LARGE SCALE GENOMIC DNA]</scope>
</reference>
<keyword evidence="2" id="KW-0472">Membrane</keyword>
<sequence length="692" mass="77551">MYIKSISLSNFKKFDKLSVAFPSDITVVKGPNEQGKSSLLAALLAGLFYDPKKSNQQISSLKSWQSDKLYELVTGIEHNGEDIVLSKNFETKELLLENKTTGKKLNTFAAIGDELYTIGALRSLALFENTACVRHDALAQMTEGKKEISQALQALMTASGENVSSEKILKKLGDGIASLQRGTKQQAKTPGLLKQLDADLAVLAGKKTAIASALADLAAKSAHAGELAALERISKREYDAKESQYQKNIAYFKTMQELEKLHAQADKANADYNALMDIENKKGYLSVQQEKMKTLKAIDWEKLYAQREALSVKKEKQKNILEEAERLAKEKKKTKIHVKISHVAVSALLAALGFLGFVRVELFAAWVLSAVAFAYSFVFRRGIVVHTGVQLGAESESLAHEIAVLEKQHTSIMDENGVSSIEELVQKVKRYNEFGVEREKLESKEEGILRGGRRDNFKKERTELLKRIAIEEAKISDEEKASPPSPSAQRLLEVDRERHKQELDKLDKEIAHVNAILHSQYSREDLAKTEEEMEYKQAQKVNAERKLETLQVLADALAEAQIRTIAQSRSVIEQYMRRYLPAITDGRYTNVKIKDDLSFEVWSDEKKGMIVPEENLSKGTIDQFYLVARFAVLALLNKGVKSPVLLDDPFSAFDASRREKAREMLQDLSGAFQIILFTHSSDYDGWGTVVQL</sequence>
<feature type="coiled-coil region" evidence="1">
    <location>
        <begin position="454"/>
        <end position="560"/>
    </location>
</feature>